<evidence type="ECO:0000313" key="2">
    <source>
        <dbReference type="Proteomes" id="UP001589609"/>
    </source>
</evidence>
<proteinExistence type="predicted"/>
<dbReference type="EMBL" id="JBHMAF010000026">
    <property type="protein sequence ID" value="MFB9758328.1"/>
    <property type="molecule type" value="Genomic_DNA"/>
</dbReference>
<reference evidence="1 2" key="1">
    <citation type="submission" date="2024-09" db="EMBL/GenBank/DDBJ databases">
        <authorList>
            <person name="Sun Q."/>
            <person name="Mori K."/>
        </authorList>
    </citation>
    <scope>NUCLEOTIDE SEQUENCE [LARGE SCALE GENOMIC DNA]</scope>
    <source>
        <strain evidence="1 2">JCM 11201</strain>
    </source>
</reference>
<accession>A0ABV5WCL6</accession>
<gene>
    <name evidence="1" type="ORF">ACFFMS_07310</name>
</gene>
<evidence type="ECO:0000313" key="1">
    <source>
        <dbReference type="EMBL" id="MFB9758328.1"/>
    </source>
</evidence>
<sequence length="67" mass="7619">MNHDSITLISTEMSSVWTSYLNDSMSKYALAYFQKDPCSAVIFVHDLVSMDKEELMENKTKGDSYGN</sequence>
<comment type="caution">
    <text evidence="1">The sequence shown here is derived from an EMBL/GenBank/DDBJ whole genome shotgun (WGS) entry which is preliminary data.</text>
</comment>
<dbReference type="Proteomes" id="UP001589609">
    <property type="component" value="Unassembled WGS sequence"/>
</dbReference>
<organism evidence="1 2">
    <name type="scientific">Ectobacillus funiculus</name>
    <dbReference type="NCBI Taxonomy" id="137993"/>
    <lineage>
        <taxon>Bacteria</taxon>
        <taxon>Bacillati</taxon>
        <taxon>Bacillota</taxon>
        <taxon>Bacilli</taxon>
        <taxon>Bacillales</taxon>
        <taxon>Bacillaceae</taxon>
        <taxon>Ectobacillus</taxon>
    </lineage>
</organism>
<dbReference type="RefSeq" id="WP_379948604.1">
    <property type="nucleotide sequence ID" value="NZ_JBHMAF010000026.1"/>
</dbReference>
<protein>
    <submittedName>
        <fullName evidence="1">Uncharacterized protein</fullName>
    </submittedName>
</protein>
<name>A0ABV5WCL6_9BACI</name>
<keyword evidence="2" id="KW-1185">Reference proteome</keyword>